<evidence type="ECO:0000256" key="2">
    <source>
        <dbReference type="ARBA" id="ARBA00023015"/>
    </source>
</evidence>
<keyword evidence="2" id="KW-0805">Transcription regulation</keyword>
<dbReference type="PANTHER" id="PTHR43133:SF50">
    <property type="entry name" value="ECF RNA POLYMERASE SIGMA FACTOR SIGM"/>
    <property type="match status" value="1"/>
</dbReference>
<dbReference type="CDD" id="cd06171">
    <property type="entry name" value="Sigma70_r4"/>
    <property type="match status" value="1"/>
</dbReference>
<dbReference type="InterPro" id="IPR014325">
    <property type="entry name" value="RNA_pol_sigma-E_actinobac"/>
</dbReference>
<feature type="domain" description="RNA polymerase sigma-70 region 2" evidence="6">
    <location>
        <begin position="14"/>
        <end position="75"/>
    </location>
</feature>
<dbReference type="NCBIfam" id="TIGR02937">
    <property type="entry name" value="sigma70-ECF"/>
    <property type="match status" value="1"/>
</dbReference>
<evidence type="ECO:0000256" key="1">
    <source>
        <dbReference type="ARBA" id="ARBA00010641"/>
    </source>
</evidence>
<dbReference type="InterPro" id="IPR014284">
    <property type="entry name" value="RNA_pol_sigma-70_dom"/>
</dbReference>
<evidence type="ECO:0000313" key="9">
    <source>
        <dbReference type="Proteomes" id="UP000066480"/>
    </source>
</evidence>
<dbReference type="InterPro" id="IPR013249">
    <property type="entry name" value="RNA_pol_sigma70_r4_t2"/>
</dbReference>
<dbReference type="OrthoDB" id="9804285at2"/>
<dbReference type="InterPro" id="IPR007627">
    <property type="entry name" value="RNA_pol_sigma70_r2"/>
</dbReference>
<reference evidence="8 9" key="1">
    <citation type="submission" date="2015-03" db="EMBL/GenBank/DDBJ databases">
        <title>Luteipulveratus halotolerans sp. nov., a novel actinobacterium (Dermacoccaceae) from Sarawak, Malaysia.</title>
        <authorList>
            <person name="Juboi H."/>
            <person name="Basik A."/>
            <person name="Shamsul S.S."/>
            <person name="Arnold P."/>
            <person name="Schmitt E.K."/>
            <person name="Sanglier J.-J."/>
            <person name="Yeo T."/>
        </authorList>
    </citation>
    <scope>NUCLEOTIDE SEQUENCE [LARGE SCALE GENOMIC DNA]</scope>
    <source>
        <strain evidence="8 9">MN07-A0370</strain>
    </source>
</reference>
<keyword evidence="9" id="KW-1185">Reference proteome</keyword>
<dbReference type="GO" id="GO:0003677">
    <property type="term" value="F:DNA binding"/>
    <property type="evidence" value="ECO:0007669"/>
    <property type="project" value="UniProtKB-KW"/>
</dbReference>
<evidence type="ECO:0008006" key="10">
    <source>
        <dbReference type="Google" id="ProtNLM"/>
    </source>
</evidence>
<evidence type="ECO:0000259" key="6">
    <source>
        <dbReference type="Pfam" id="PF04542"/>
    </source>
</evidence>
<dbReference type="SUPFAM" id="SSF88946">
    <property type="entry name" value="Sigma2 domain of RNA polymerase sigma factors"/>
    <property type="match status" value="1"/>
</dbReference>
<dbReference type="RefSeq" id="WP_052594898.1">
    <property type="nucleotide sequence ID" value="NZ_CP011112.1"/>
</dbReference>
<accession>A0A0K1JM88</accession>
<feature type="domain" description="RNA polymerase sigma factor 70 region 4 type 2" evidence="7">
    <location>
        <begin position="104"/>
        <end position="156"/>
    </location>
</feature>
<dbReference type="NCBIfam" id="TIGR02983">
    <property type="entry name" value="SigE-fam_strep"/>
    <property type="match status" value="1"/>
</dbReference>
<gene>
    <name evidence="8" type="ORF">VV02_21490</name>
</gene>
<evidence type="ECO:0000256" key="5">
    <source>
        <dbReference type="ARBA" id="ARBA00023163"/>
    </source>
</evidence>
<dbReference type="InterPro" id="IPR039425">
    <property type="entry name" value="RNA_pol_sigma-70-like"/>
</dbReference>
<organism evidence="8 9">
    <name type="scientific">Luteipulveratus mongoliensis</name>
    <dbReference type="NCBI Taxonomy" id="571913"/>
    <lineage>
        <taxon>Bacteria</taxon>
        <taxon>Bacillati</taxon>
        <taxon>Actinomycetota</taxon>
        <taxon>Actinomycetes</taxon>
        <taxon>Micrococcales</taxon>
        <taxon>Dermacoccaceae</taxon>
        <taxon>Luteipulveratus</taxon>
    </lineage>
</organism>
<dbReference type="KEGG" id="lmoi:VV02_21490"/>
<keyword evidence="5" id="KW-0804">Transcription</keyword>
<keyword evidence="3" id="KW-0731">Sigma factor</keyword>
<dbReference type="GO" id="GO:0016987">
    <property type="term" value="F:sigma factor activity"/>
    <property type="evidence" value="ECO:0007669"/>
    <property type="project" value="UniProtKB-KW"/>
</dbReference>
<proteinExistence type="inferred from homology"/>
<evidence type="ECO:0000256" key="4">
    <source>
        <dbReference type="ARBA" id="ARBA00023125"/>
    </source>
</evidence>
<dbReference type="Gene3D" id="1.10.10.10">
    <property type="entry name" value="Winged helix-like DNA-binding domain superfamily/Winged helix DNA-binding domain"/>
    <property type="match status" value="1"/>
</dbReference>
<dbReference type="InterPro" id="IPR036388">
    <property type="entry name" value="WH-like_DNA-bd_sf"/>
</dbReference>
<dbReference type="SUPFAM" id="SSF88659">
    <property type="entry name" value="Sigma3 and sigma4 domains of RNA polymerase sigma factors"/>
    <property type="match status" value="1"/>
</dbReference>
<dbReference type="STRING" id="571913.VV02_21490"/>
<name>A0A0K1JM88_9MICO</name>
<dbReference type="Pfam" id="PF04542">
    <property type="entry name" value="Sigma70_r2"/>
    <property type="match status" value="1"/>
</dbReference>
<dbReference type="Pfam" id="PF08281">
    <property type="entry name" value="Sigma70_r4_2"/>
    <property type="match status" value="1"/>
</dbReference>
<dbReference type="InterPro" id="IPR013325">
    <property type="entry name" value="RNA_pol_sigma_r2"/>
</dbReference>
<dbReference type="PATRIC" id="fig|571913.6.peg.4356"/>
<comment type="similarity">
    <text evidence="1">Belongs to the sigma-70 factor family. ECF subfamily.</text>
</comment>
<evidence type="ECO:0000313" key="8">
    <source>
        <dbReference type="EMBL" id="AKU17829.1"/>
    </source>
</evidence>
<evidence type="ECO:0000259" key="7">
    <source>
        <dbReference type="Pfam" id="PF08281"/>
    </source>
</evidence>
<dbReference type="InterPro" id="IPR013324">
    <property type="entry name" value="RNA_pol_sigma_r3/r4-like"/>
</dbReference>
<dbReference type="AlphaFoldDB" id="A0A0K1JM88"/>
<evidence type="ECO:0000256" key="3">
    <source>
        <dbReference type="ARBA" id="ARBA00023082"/>
    </source>
</evidence>
<dbReference type="Proteomes" id="UP000066480">
    <property type="component" value="Chromosome"/>
</dbReference>
<dbReference type="EMBL" id="CP011112">
    <property type="protein sequence ID" value="AKU17829.1"/>
    <property type="molecule type" value="Genomic_DNA"/>
</dbReference>
<dbReference type="Gene3D" id="1.10.1740.10">
    <property type="match status" value="1"/>
</dbReference>
<dbReference type="GO" id="GO:0006352">
    <property type="term" value="P:DNA-templated transcription initiation"/>
    <property type="evidence" value="ECO:0007669"/>
    <property type="project" value="InterPro"/>
</dbReference>
<protein>
    <recommendedName>
        <fullName evidence="10">RNA polymerase subunit sigma-24</fullName>
    </recommendedName>
</protein>
<keyword evidence="4" id="KW-0238">DNA-binding</keyword>
<sequence>MRSATDPEAATYVTAAYPRLMNLAGALTGNRHDAQDLVQDTMATVLIKWHKVRAATNQDAYVRRVLVNRYVSKKRLRSASEIVSHDAVTRDRASEPLVDIESRDEMMELLWRLPRVQRTVLVLRFYEDLSDAQIAQTLSCREGTVRSNASRALASLREELGSVRACQRTDSAQAPLPASAG</sequence>
<dbReference type="PANTHER" id="PTHR43133">
    <property type="entry name" value="RNA POLYMERASE ECF-TYPE SIGMA FACTO"/>
    <property type="match status" value="1"/>
</dbReference>